<feature type="compositionally biased region" description="Polar residues" evidence="2">
    <location>
        <begin position="173"/>
        <end position="189"/>
    </location>
</feature>
<accession>A0AAN6IWG8</accession>
<feature type="compositionally biased region" description="Polar residues" evidence="2">
    <location>
        <begin position="452"/>
        <end position="463"/>
    </location>
</feature>
<feature type="region of interest" description="Disordered" evidence="2">
    <location>
        <begin position="415"/>
        <end position="463"/>
    </location>
</feature>
<feature type="region of interest" description="Disordered" evidence="2">
    <location>
        <begin position="153"/>
        <end position="205"/>
    </location>
</feature>
<dbReference type="AlphaFoldDB" id="A0AAN6IWG8"/>
<keyword evidence="1" id="KW-0175">Coiled coil</keyword>
<feature type="region of interest" description="Disordered" evidence="2">
    <location>
        <begin position="1"/>
        <end position="69"/>
    </location>
</feature>
<feature type="coiled-coil region" evidence="1">
    <location>
        <begin position="466"/>
        <end position="500"/>
    </location>
</feature>
<evidence type="ECO:0000313" key="3">
    <source>
        <dbReference type="EMBL" id="KAJ8993690.1"/>
    </source>
</evidence>
<name>A0AAN6IWG8_EXODE</name>
<feature type="compositionally biased region" description="Polar residues" evidence="2">
    <location>
        <begin position="431"/>
        <end position="440"/>
    </location>
</feature>
<feature type="compositionally biased region" description="Polar residues" evidence="2">
    <location>
        <begin position="515"/>
        <end position="524"/>
    </location>
</feature>
<evidence type="ECO:0000256" key="2">
    <source>
        <dbReference type="SAM" id="MobiDB-lite"/>
    </source>
</evidence>
<reference evidence="3" key="1">
    <citation type="submission" date="2023-01" db="EMBL/GenBank/DDBJ databases">
        <title>Exophiala dermititidis isolated from Cystic Fibrosis Patient.</title>
        <authorList>
            <person name="Kurbessoian T."/>
            <person name="Crocker A."/>
            <person name="Murante D."/>
            <person name="Hogan D.A."/>
            <person name="Stajich J.E."/>
        </authorList>
    </citation>
    <scope>NUCLEOTIDE SEQUENCE</scope>
    <source>
        <strain evidence="3">Ex8</strain>
    </source>
</reference>
<evidence type="ECO:0000313" key="4">
    <source>
        <dbReference type="Proteomes" id="UP001161757"/>
    </source>
</evidence>
<feature type="region of interest" description="Disordered" evidence="2">
    <location>
        <begin position="508"/>
        <end position="583"/>
    </location>
</feature>
<dbReference type="EMBL" id="JAJGCB010000003">
    <property type="protein sequence ID" value="KAJ8993690.1"/>
    <property type="molecule type" value="Genomic_DNA"/>
</dbReference>
<dbReference type="Proteomes" id="UP001161757">
    <property type="component" value="Unassembled WGS sequence"/>
</dbReference>
<protein>
    <submittedName>
        <fullName evidence="3">Uncharacterized protein</fullName>
    </submittedName>
</protein>
<proteinExistence type="predicted"/>
<comment type="caution">
    <text evidence="3">The sequence shown here is derived from an EMBL/GenBank/DDBJ whole genome shotgun (WGS) entry which is preliminary data.</text>
</comment>
<feature type="region of interest" description="Disordered" evidence="2">
    <location>
        <begin position="91"/>
        <end position="115"/>
    </location>
</feature>
<sequence length="583" mass="64021">MRSTDHHPRLSSGVTSTSAALRRGDIKISDPIPFDEPRDSLRASKPGTRSFHSYGHQPGDATWLERSSPTQDLRARHASDAQTYAGARNSLAQSTLPRSMSSMPSKVSLDQKRTGGLRAVLKRMFSGKRHRSAPISSSVHQYHNHGQLNTVAEQHAQMTSEPAPPSRRAALGSHSTQQESKMAEPSSTGPPRRRRRNTLPSLVFEDNDSRLAQLMVKSSAKEASLSDKWPKEDCVSDGQLNRRSKSADALNDLMRKEGIDSSPNRDRADEIAFWRNSAIQNPVPVYSGQSIAVDPEHILNSFGSAVESDQQPGGIHPLQSFEFGLNCPARDSTTIEDRVNTLEVKLIDFEYALAKLQGNNITKPVLHSQAFDLGSIHSVFPDDNIHKMNASASSPDFGYFAPLARGTAFTFLASPGESALPSPEGDPHPSQRASRATTATIRPVDPSRRSAEQSQGTSASSFPVSSEILLRMIQEEKAARQRLERQVAELQKELDGMRSPIYATIREAYSPPSPESSHNTSTPRTLHRSPGFQMNHPPPEVSRFSGTDPDTETEQSFKDVYGTPNESRNTFETARGSVEMAVI</sequence>
<organism evidence="3 4">
    <name type="scientific">Exophiala dermatitidis</name>
    <name type="common">Black yeast-like fungus</name>
    <name type="synonym">Wangiella dermatitidis</name>
    <dbReference type="NCBI Taxonomy" id="5970"/>
    <lineage>
        <taxon>Eukaryota</taxon>
        <taxon>Fungi</taxon>
        <taxon>Dikarya</taxon>
        <taxon>Ascomycota</taxon>
        <taxon>Pezizomycotina</taxon>
        <taxon>Eurotiomycetes</taxon>
        <taxon>Chaetothyriomycetidae</taxon>
        <taxon>Chaetothyriales</taxon>
        <taxon>Herpotrichiellaceae</taxon>
        <taxon>Exophiala</taxon>
    </lineage>
</organism>
<gene>
    <name evidence="3" type="ORF">HRR80_002197</name>
</gene>
<feature type="compositionally biased region" description="Polar residues" evidence="2">
    <location>
        <begin position="91"/>
        <end position="105"/>
    </location>
</feature>
<evidence type="ECO:0000256" key="1">
    <source>
        <dbReference type="SAM" id="Coils"/>
    </source>
</evidence>